<evidence type="ECO:0000256" key="1">
    <source>
        <dbReference type="ARBA" id="ARBA00001794"/>
    </source>
</evidence>
<dbReference type="GO" id="GO:0042840">
    <property type="term" value="P:D-glucuronate catabolic process"/>
    <property type="evidence" value="ECO:0007669"/>
    <property type="project" value="TreeGrafter"/>
</dbReference>
<dbReference type="RefSeq" id="WP_154317990.1">
    <property type="nucleotide sequence ID" value="NZ_CAJFZX010000017.1"/>
</dbReference>
<dbReference type="UniPathway" id="UPA00246"/>
<dbReference type="NCBIfam" id="TIGR00695">
    <property type="entry name" value="uxuA"/>
    <property type="match status" value="1"/>
</dbReference>
<dbReference type="SUPFAM" id="SSF51658">
    <property type="entry name" value="Xylose isomerase-like"/>
    <property type="match status" value="1"/>
</dbReference>
<dbReference type="Pfam" id="PF03786">
    <property type="entry name" value="UxuA"/>
    <property type="match status" value="1"/>
</dbReference>
<evidence type="ECO:0000313" key="10">
    <source>
        <dbReference type="EMBL" id="MRX52967.1"/>
    </source>
</evidence>
<gene>
    <name evidence="9 10" type="primary">uxuA</name>
    <name evidence="10" type="ORF">GJU41_03205</name>
</gene>
<dbReference type="EMBL" id="WKKF01000001">
    <property type="protein sequence ID" value="MRX52967.1"/>
    <property type="molecule type" value="Genomic_DNA"/>
</dbReference>
<evidence type="ECO:0000256" key="7">
    <source>
        <dbReference type="ARBA" id="ARBA00023211"/>
    </source>
</evidence>
<keyword evidence="7 9" id="KW-0464">Manganese</keyword>
<evidence type="ECO:0000313" key="11">
    <source>
        <dbReference type="Proteomes" id="UP000441585"/>
    </source>
</evidence>
<keyword evidence="11" id="KW-1185">Reference proteome</keyword>
<name>A0A6I2M633_9BACI</name>
<sequence length="363" mass="41700">MQMTFRWYGDNDPVTLQNIRQIPGMTGIVSAIYDIPVGEAWTYDKIIELKKKVEESGLHLSVIESVPVHEDIKLGLPSRDRYIENYKTTIRNLSRAGIKIVCYNFMPVFDWTRSSLDYELPDGSTALIYEEEKVKQMNPINGDLKLPGWDTSYEPEQLKSLMNHYQNVSEEKLWTNLSYFIKEIIPVAEEEDVKMAIHPDDPPWSIFGLPRIINSKENLDRFVNLYDSPYNGLCLCSGSLGANPEHDFPEFVRYFGRKGKINFVHLRNIKWTGEKSFQESAHLSTDGSLDMYEIVRALREVDFSGPARPDHGRMIWGETGKPGYGLYDRALGATYLNGLWEAATKDKNRQAEKGNKYENSFSD</sequence>
<dbReference type="PANTHER" id="PTHR30387">
    <property type="entry name" value="MANNONATE DEHYDRATASE"/>
    <property type="match status" value="1"/>
</dbReference>
<dbReference type="PANTHER" id="PTHR30387:SF2">
    <property type="entry name" value="MANNONATE DEHYDRATASE"/>
    <property type="match status" value="1"/>
</dbReference>
<dbReference type="InterPro" id="IPR036237">
    <property type="entry name" value="Xyl_isomerase-like_sf"/>
</dbReference>
<dbReference type="NCBIfam" id="NF003027">
    <property type="entry name" value="PRK03906.1"/>
    <property type="match status" value="2"/>
</dbReference>
<accession>A0A6I2M633</accession>
<evidence type="ECO:0000256" key="3">
    <source>
        <dbReference type="ARBA" id="ARBA00004892"/>
    </source>
</evidence>
<dbReference type="Proteomes" id="UP000441585">
    <property type="component" value="Unassembled WGS sequence"/>
</dbReference>
<reference evidence="10 11" key="1">
    <citation type="submission" date="2019-11" db="EMBL/GenBank/DDBJ databases">
        <title>Bacillus idriensis genome.</title>
        <authorList>
            <person name="Konopka E.N."/>
            <person name="Newman J.D."/>
        </authorList>
    </citation>
    <scope>NUCLEOTIDE SEQUENCE [LARGE SCALE GENOMIC DNA]</scope>
    <source>
        <strain evidence="10 11">DSM 19097</strain>
    </source>
</reference>
<organism evidence="10 11">
    <name type="scientific">Metabacillus idriensis</name>
    <dbReference type="NCBI Taxonomy" id="324768"/>
    <lineage>
        <taxon>Bacteria</taxon>
        <taxon>Bacillati</taxon>
        <taxon>Bacillota</taxon>
        <taxon>Bacilli</taxon>
        <taxon>Bacillales</taxon>
        <taxon>Bacillaceae</taxon>
        <taxon>Metabacillus</taxon>
    </lineage>
</organism>
<evidence type="ECO:0000256" key="8">
    <source>
        <dbReference type="ARBA" id="ARBA00023239"/>
    </source>
</evidence>
<dbReference type="PIRSF" id="PIRSF016049">
    <property type="entry name" value="Man_dehyd"/>
    <property type="match status" value="1"/>
</dbReference>
<comment type="cofactor">
    <cofactor evidence="9">
        <name>Fe(2+)</name>
        <dbReference type="ChEBI" id="CHEBI:29033"/>
    </cofactor>
    <cofactor evidence="9">
        <name>Mn(2+)</name>
        <dbReference type="ChEBI" id="CHEBI:29035"/>
    </cofactor>
</comment>
<dbReference type="GO" id="GO:0008198">
    <property type="term" value="F:ferrous iron binding"/>
    <property type="evidence" value="ECO:0007669"/>
    <property type="project" value="TreeGrafter"/>
</dbReference>
<evidence type="ECO:0000256" key="2">
    <source>
        <dbReference type="ARBA" id="ARBA00002713"/>
    </source>
</evidence>
<dbReference type="EC" id="4.2.1.8" evidence="5 9"/>
<evidence type="ECO:0000256" key="9">
    <source>
        <dbReference type="HAMAP-Rule" id="MF_00106"/>
    </source>
</evidence>
<proteinExistence type="inferred from homology"/>
<evidence type="ECO:0000256" key="4">
    <source>
        <dbReference type="ARBA" id="ARBA00007389"/>
    </source>
</evidence>
<evidence type="ECO:0000256" key="5">
    <source>
        <dbReference type="ARBA" id="ARBA00012927"/>
    </source>
</evidence>
<dbReference type="GO" id="GO:0030145">
    <property type="term" value="F:manganese ion binding"/>
    <property type="evidence" value="ECO:0007669"/>
    <property type="project" value="TreeGrafter"/>
</dbReference>
<evidence type="ECO:0000256" key="6">
    <source>
        <dbReference type="ARBA" id="ARBA00023004"/>
    </source>
</evidence>
<dbReference type="HAMAP" id="MF_00106">
    <property type="entry name" value="UxuA"/>
    <property type="match status" value="1"/>
</dbReference>
<comment type="caution">
    <text evidence="10">The sequence shown here is derived from an EMBL/GenBank/DDBJ whole genome shotgun (WGS) entry which is preliminary data.</text>
</comment>
<protein>
    <recommendedName>
        <fullName evidence="5 9">Mannonate dehydratase</fullName>
        <ecNumber evidence="5 9">4.2.1.8</ecNumber>
    </recommendedName>
    <alternativeName>
        <fullName evidence="9">D-mannonate hydro-lyase</fullName>
    </alternativeName>
</protein>
<comment type="pathway">
    <text evidence="3 9">Carbohydrate metabolism; pentose and glucuronate interconversion.</text>
</comment>
<keyword evidence="6 9" id="KW-0408">Iron</keyword>
<comment type="catalytic activity">
    <reaction evidence="1 9">
        <text>D-mannonate = 2-dehydro-3-deoxy-D-gluconate + H2O</text>
        <dbReference type="Rhea" id="RHEA:20097"/>
        <dbReference type="ChEBI" id="CHEBI:15377"/>
        <dbReference type="ChEBI" id="CHEBI:17767"/>
        <dbReference type="ChEBI" id="CHEBI:57990"/>
        <dbReference type="EC" id="4.2.1.8"/>
    </reaction>
</comment>
<dbReference type="Gene3D" id="3.20.20.150">
    <property type="entry name" value="Divalent-metal-dependent TIM barrel enzymes"/>
    <property type="match status" value="1"/>
</dbReference>
<comment type="function">
    <text evidence="2 9">Catalyzes the dehydration of D-mannonate.</text>
</comment>
<dbReference type="GO" id="GO:0008927">
    <property type="term" value="F:mannonate dehydratase activity"/>
    <property type="evidence" value="ECO:0007669"/>
    <property type="project" value="UniProtKB-UniRule"/>
</dbReference>
<keyword evidence="8 9" id="KW-0456">Lyase</keyword>
<dbReference type="AlphaFoldDB" id="A0A6I2M633"/>
<comment type="similarity">
    <text evidence="4 9">Belongs to the mannonate dehydratase family.</text>
</comment>
<dbReference type="InterPro" id="IPR004628">
    <property type="entry name" value="Man_deHydtase"/>
</dbReference>